<proteinExistence type="predicted"/>
<dbReference type="InParanoid" id="Q020B0"/>
<organism evidence="3">
    <name type="scientific">Solibacter usitatus (strain Ellin6076)</name>
    <dbReference type="NCBI Taxonomy" id="234267"/>
    <lineage>
        <taxon>Bacteria</taxon>
        <taxon>Pseudomonadati</taxon>
        <taxon>Acidobacteriota</taxon>
        <taxon>Terriglobia</taxon>
        <taxon>Bryobacterales</taxon>
        <taxon>Solibacteraceae</taxon>
        <taxon>Candidatus Solibacter</taxon>
    </lineage>
</organism>
<dbReference type="Gene3D" id="3.30.1340.30">
    <property type="match status" value="2"/>
</dbReference>
<dbReference type="eggNOG" id="COG2823">
    <property type="taxonomic scope" value="Bacteria"/>
</dbReference>
<dbReference type="InterPro" id="IPR007055">
    <property type="entry name" value="BON_dom"/>
</dbReference>
<evidence type="ECO:0000256" key="1">
    <source>
        <dbReference type="SAM" id="SignalP"/>
    </source>
</evidence>
<evidence type="ECO:0000313" key="3">
    <source>
        <dbReference type="EMBL" id="ABJ84755.1"/>
    </source>
</evidence>
<dbReference type="EMBL" id="CP000473">
    <property type="protein sequence ID" value="ABJ84755.1"/>
    <property type="molecule type" value="Genomic_DNA"/>
</dbReference>
<dbReference type="Pfam" id="PF04972">
    <property type="entry name" value="BON"/>
    <property type="match status" value="2"/>
</dbReference>
<dbReference type="KEGG" id="sus:Acid_3785"/>
<gene>
    <name evidence="3" type="ordered locus">Acid_3785</name>
</gene>
<dbReference type="PROSITE" id="PS50914">
    <property type="entry name" value="BON"/>
    <property type="match status" value="2"/>
</dbReference>
<evidence type="ECO:0000259" key="2">
    <source>
        <dbReference type="PROSITE" id="PS50914"/>
    </source>
</evidence>
<dbReference type="AlphaFoldDB" id="Q020B0"/>
<feature type="signal peptide" evidence="1">
    <location>
        <begin position="1"/>
        <end position="19"/>
    </location>
</feature>
<protein>
    <recommendedName>
        <fullName evidence="2">BON domain-containing protein</fullName>
    </recommendedName>
</protein>
<dbReference type="OrthoDB" id="114273at2"/>
<feature type="domain" description="BON" evidence="2">
    <location>
        <begin position="105"/>
        <end position="180"/>
    </location>
</feature>
<dbReference type="STRING" id="234267.Acid_3785"/>
<accession>Q020B0</accession>
<reference evidence="3" key="1">
    <citation type="submission" date="2006-10" db="EMBL/GenBank/DDBJ databases">
        <title>Complete sequence of Solibacter usitatus Ellin6076.</title>
        <authorList>
            <consortium name="US DOE Joint Genome Institute"/>
            <person name="Copeland A."/>
            <person name="Lucas S."/>
            <person name="Lapidus A."/>
            <person name="Barry K."/>
            <person name="Detter J.C."/>
            <person name="Glavina del Rio T."/>
            <person name="Hammon N."/>
            <person name="Israni S."/>
            <person name="Dalin E."/>
            <person name="Tice H."/>
            <person name="Pitluck S."/>
            <person name="Thompson L.S."/>
            <person name="Brettin T."/>
            <person name="Bruce D."/>
            <person name="Han C."/>
            <person name="Tapia R."/>
            <person name="Gilna P."/>
            <person name="Schmutz J."/>
            <person name="Larimer F."/>
            <person name="Land M."/>
            <person name="Hauser L."/>
            <person name="Kyrpides N."/>
            <person name="Mikhailova N."/>
            <person name="Janssen P.H."/>
            <person name="Kuske C.R."/>
            <person name="Richardson P."/>
        </authorList>
    </citation>
    <scope>NUCLEOTIDE SEQUENCE</scope>
    <source>
        <strain evidence="3">Ellin6076</strain>
    </source>
</reference>
<dbReference type="PANTHER" id="PTHR34606:SF15">
    <property type="entry name" value="BON DOMAIN-CONTAINING PROTEIN"/>
    <property type="match status" value="1"/>
</dbReference>
<name>Q020B0_SOLUE</name>
<dbReference type="InterPro" id="IPR051686">
    <property type="entry name" value="Lipoprotein_DolP"/>
</dbReference>
<feature type="domain" description="BON" evidence="2">
    <location>
        <begin position="32"/>
        <end position="101"/>
    </location>
</feature>
<sequence length="186" mass="20054" precursor="true">MKRGILGTFLMAAALVATAGASSKDIPTAPRTDADLAKAVRHEILMYPHYTLWDDVSFQVQNGSVELLGDVSQPYKKSDLQKIVQHVPGVTAVTNELKVLPLSPFDDQLRVRVARAIYSDPTLSRYSMGAIPQIHIIVDNGHVTLTGAVNTAMEKQIAGMRASGAGRAFGPIVNNLTVDNPPHKKS</sequence>
<dbReference type="HOGENOM" id="CLU_106323_0_0_0"/>
<dbReference type="PANTHER" id="PTHR34606">
    <property type="entry name" value="BON DOMAIN-CONTAINING PROTEIN"/>
    <property type="match status" value="1"/>
</dbReference>
<feature type="chain" id="PRO_5004162806" description="BON domain-containing protein" evidence="1">
    <location>
        <begin position="20"/>
        <end position="186"/>
    </location>
</feature>
<keyword evidence="1" id="KW-0732">Signal</keyword>